<dbReference type="AlphaFoldDB" id="D4H2M0"/>
<name>D4H2M0_DENA2</name>
<dbReference type="FunCoup" id="D4H2M0">
    <property type="interactions" value="57"/>
</dbReference>
<dbReference type="InterPro" id="IPR016188">
    <property type="entry name" value="PurM-like_N"/>
</dbReference>
<dbReference type="Gene3D" id="3.30.1330.10">
    <property type="entry name" value="PurM-like, N-terminal domain"/>
    <property type="match status" value="1"/>
</dbReference>
<dbReference type="PaxDb" id="522772-Dacet_0281"/>
<evidence type="ECO:0000313" key="5">
    <source>
        <dbReference type="Proteomes" id="UP000002012"/>
    </source>
</evidence>
<dbReference type="Pfam" id="PF02769">
    <property type="entry name" value="AIRS_C"/>
    <property type="match status" value="1"/>
</dbReference>
<evidence type="ECO:0000259" key="2">
    <source>
        <dbReference type="Pfam" id="PF00586"/>
    </source>
</evidence>
<dbReference type="SUPFAM" id="SSF55326">
    <property type="entry name" value="PurM N-terminal domain-like"/>
    <property type="match status" value="1"/>
</dbReference>
<dbReference type="InterPro" id="IPR036921">
    <property type="entry name" value="PurM-like_N_sf"/>
</dbReference>
<dbReference type="HOGENOM" id="CLU_049733_0_0_0"/>
<dbReference type="Pfam" id="PF00586">
    <property type="entry name" value="AIRS"/>
    <property type="match status" value="1"/>
</dbReference>
<organism evidence="4 5">
    <name type="scientific">Denitrovibrio acetiphilus (strain DSM 12809 / NBRC 114555 / N2460)</name>
    <dbReference type="NCBI Taxonomy" id="522772"/>
    <lineage>
        <taxon>Bacteria</taxon>
        <taxon>Pseudomonadati</taxon>
        <taxon>Deferribacterota</taxon>
        <taxon>Deferribacteres</taxon>
        <taxon>Deferribacterales</taxon>
        <taxon>Geovibrionaceae</taxon>
        <taxon>Denitrovibrio</taxon>
    </lineage>
</organism>
<evidence type="ECO:0000259" key="3">
    <source>
        <dbReference type="Pfam" id="PF02769"/>
    </source>
</evidence>
<dbReference type="GO" id="GO:0051604">
    <property type="term" value="P:protein maturation"/>
    <property type="evidence" value="ECO:0007669"/>
    <property type="project" value="TreeGrafter"/>
</dbReference>
<dbReference type="EMBL" id="CP001968">
    <property type="protein sequence ID" value="ADD67081.1"/>
    <property type="molecule type" value="Genomic_DNA"/>
</dbReference>
<dbReference type="SUPFAM" id="SSF56042">
    <property type="entry name" value="PurM C-terminal domain-like"/>
    <property type="match status" value="1"/>
</dbReference>
<keyword evidence="5" id="KW-1185">Reference proteome</keyword>
<dbReference type="PANTHER" id="PTHR30303:SF0">
    <property type="entry name" value="CARBAMOYL DEHYDRATASE HYPE"/>
    <property type="match status" value="1"/>
</dbReference>
<dbReference type="STRING" id="522772.Dacet_0281"/>
<dbReference type="eggNOG" id="COG0309">
    <property type="taxonomic scope" value="Bacteria"/>
</dbReference>
<comment type="similarity">
    <text evidence="1">Belongs to the HypE family.</text>
</comment>
<dbReference type="InParanoid" id="D4H2M0"/>
<dbReference type="InterPro" id="IPR036676">
    <property type="entry name" value="PurM-like_C_sf"/>
</dbReference>
<dbReference type="Gene3D" id="3.90.650.10">
    <property type="entry name" value="PurM-like C-terminal domain"/>
    <property type="match status" value="1"/>
</dbReference>
<gene>
    <name evidence="4" type="ordered locus">Dacet_0281</name>
</gene>
<dbReference type="NCBIfam" id="TIGR02124">
    <property type="entry name" value="hypE"/>
    <property type="match status" value="1"/>
</dbReference>
<feature type="domain" description="PurM-like N-terminal" evidence="2">
    <location>
        <begin position="31"/>
        <end position="141"/>
    </location>
</feature>
<sequence>MAVGSGGTSSRSFVSEIIFSRLGNEHLLKASDAAIVSTSGRTAFTTDSYVVRPEFFPGGNIGKIAVCGTINDLLVSGAKPLYLSFGLIMPEGYPVADLERVIDSMAEECRKADVKIVCGDTKVVDKGGCDGLIINTSGIGESLRDYTEPYNIQEGDAVILTSDVARHGMSVMLARGELGFDGEVLSDCACLKDVFSAVENLNVKFARDATRGGVAAVLNEIASDSGKGFLMRETDIPMDENVGYLCDMLGFDPLAVANEGLAVIIVSEEDAEKALSNICACENGQRAAIAGRVEGKNVILETSIGGKRHIEMPAGELLPRIC</sequence>
<accession>D4H2M0</accession>
<dbReference type="PIRSF" id="PIRSF005644">
    <property type="entry name" value="Hdrgns_mtr_HypE"/>
    <property type="match status" value="1"/>
</dbReference>
<evidence type="ECO:0000256" key="1">
    <source>
        <dbReference type="ARBA" id="ARBA00006243"/>
    </source>
</evidence>
<evidence type="ECO:0000313" key="4">
    <source>
        <dbReference type="EMBL" id="ADD67081.1"/>
    </source>
</evidence>
<dbReference type="PANTHER" id="PTHR30303">
    <property type="entry name" value="HYDROGENASE ISOENZYMES FORMATION PROTEIN HYPE"/>
    <property type="match status" value="1"/>
</dbReference>
<dbReference type="Proteomes" id="UP000002012">
    <property type="component" value="Chromosome"/>
</dbReference>
<dbReference type="InterPro" id="IPR011854">
    <property type="entry name" value="HypE"/>
</dbReference>
<dbReference type="CDD" id="cd02197">
    <property type="entry name" value="HypE"/>
    <property type="match status" value="1"/>
</dbReference>
<dbReference type="KEGG" id="dap:Dacet_0281"/>
<protein>
    <submittedName>
        <fullName evidence="4">Hydrogenase expression/formation protein HypE</fullName>
    </submittedName>
</protein>
<proteinExistence type="inferred from homology"/>
<feature type="domain" description="PurM-like C-terminal" evidence="3">
    <location>
        <begin position="153"/>
        <end position="297"/>
    </location>
</feature>
<dbReference type="InterPro" id="IPR010918">
    <property type="entry name" value="PurM-like_C_dom"/>
</dbReference>
<reference evidence="4 5" key="1">
    <citation type="journal article" date="2010" name="Stand. Genomic Sci.">
        <title>Complete genome sequence of Denitrovibrio acetiphilus type strain (N2460).</title>
        <authorList>
            <person name="Kiss H."/>
            <person name="Lang E."/>
            <person name="Lapidus A."/>
            <person name="Copeland A."/>
            <person name="Nolan M."/>
            <person name="Glavina Del Rio T."/>
            <person name="Chen F."/>
            <person name="Lucas S."/>
            <person name="Tice H."/>
            <person name="Cheng J.F."/>
            <person name="Han C."/>
            <person name="Goodwin L."/>
            <person name="Pitluck S."/>
            <person name="Liolios K."/>
            <person name="Pati A."/>
            <person name="Ivanova N."/>
            <person name="Mavromatis K."/>
            <person name="Chen A."/>
            <person name="Palaniappan K."/>
            <person name="Land M."/>
            <person name="Hauser L."/>
            <person name="Chang Y.J."/>
            <person name="Jeffries C.D."/>
            <person name="Detter J.C."/>
            <person name="Brettin T."/>
            <person name="Spring S."/>
            <person name="Rohde M."/>
            <person name="Goker M."/>
            <person name="Woyke T."/>
            <person name="Bristow J."/>
            <person name="Eisen J.A."/>
            <person name="Markowitz V."/>
            <person name="Hugenholtz P."/>
            <person name="Kyrpides N.C."/>
            <person name="Klenk H.P."/>
        </authorList>
    </citation>
    <scope>NUCLEOTIDE SEQUENCE [LARGE SCALE GENOMIC DNA]</scope>
    <source>
        <strain evidence="5">DSM 12809 / NBRC 114555 / N2460</strain>
    </source>
</reference>